<evidence type="ECO:0000259" key="4">
    <source>
        <dbReference type="PROSITE" id="PS50837"/>
    </source>
</evidence>
<dbReference type="AlphaFoldDB" id="A0A8H2XXT2"/>
<dbReference type="InterPro" id="IPR056884">
    <property type="entry name" value="NPHP3-like_N"/>
</dbReference>
<evidence type="ECO:0000313" key="5">
    <source>
        <dbReference type="EMBL" id="CAE6439047.1"/>
    </source>
</evidence>
<comment type="caution">
    <text evidence="5">The sequence shown here is derived from an EMBL/GenBank/DDBJ whole genome shotgun (WGS) entry which is preliminary data.</text>
</comment>
<dbReference type="InterPro" id="IPR001680">
    <property type="entry name" value="WD40_rpt"/>
</dbReference>
<dbReference type="InterPro" id="IPR027417">
    <property type="entry name" value="P-loop_NTPase"/>
</dbReference>
<dbReference type="InterPro" id="IPR007111">
    <property type="entry name" value="NACHT_NTPase"/>
</dbReference>
<reference evidence="5" key="1">
    <citation type="submission" date="2021-01" db="EMBL/GenBank/DDBJ databases">
        <authorList>
            <person name="Kaushik A."/>
        </authorList>
    </citation>
    <scope>NUCLEOTIDE SEQUENCE</scope>
    <source>
        <strain evidence="5">AG1-1C</strain>
    </source>
</reference>
<accession>A0A8H2XXT2</accession>
<keyword evidence="2" id="KW-0853">WD repeat</keyword>
<name>A0A8H2XXT2_9AGAM</name>
<dbReference type="InterPro" id="IPR036322">
    <property type="entry name" value="WD40_repeat_dom_sf"/>
</dbReference>
<dbReference type="PANTHER" id="PTHR10039:SF14">
    <property type="entry name" value="NACHT DOMAIN-CONTAINING PROTEIN"/>
    <property type="match status" value="1"/>
</dbReference>
<feature type="repeat" description="WD" evidence="2">
    <location>
        <begin position="859"/>
        <end position="890"/>
    </location>
</feature>
<dbReference type="PROSITE" id="PS50294">
    <property type="entry name" value="WD_REPEATS_REGION"/>
    <property type="match status" value="1"/>
</dbReference>
<dbReference type="Gene3D" id="3.40.50.300">
    <property type="entry name" value="P-loop containing nucleotide triphosphate hydrolases"/>
    <property type="match status" value="1"/>
</dbReference>
<dbReference type="InterPro" id="IPR015943">
    <property type="entry name" value="WD40/YVTN_repeat-like_dom_sf"/>
</dbReference>
<dbReference type="Pfam" id="PF24883">
    <property type="entry name" value="NPHP3_N"/>
    <property type="match status" value="1"/>
</dbReference>
<proteinExistence type="predicted"/>
<feature type="region of interest" description="Disordered" evidence="3">
    <location>
        <begin position="33"/>
        <end position="56"/>
    </location>
</feature>
<protein>
    <recommendedName>
        <fullName evidence="4">NACHT domain-containing protein</fullName>
    </recommendedName>
</protein>
<evidence type="ECO:0000313" key="6">
    <source>
        <dbReference type="Proteomes" id="UP000663846"/>
    </source>
</evidence>
<evidence type="ECO:0000256" key="3">
    <source>
        <dbReference type="SAM" id="MobiDB-lite"/>
    </source>
</evidence>
<organism evidence="5 6">
    <name type="scientific">Rhizoctonia solani</name>
    <dbReference type="NCBI Taxonomy" id="456999"/>
    <lineage>
        <taxon>Eukaryota</taxon>
        <taxon>Fungi</taxon>
        <taxon>Dikarya</taxon>
        <taxon>Basidiomycota</taxon>
        <taxon>Agaricomycotina</taxon>
        <taxon>Agaricomycetes</taxon>
        <taxon>Cantharellales</taxon>
        <taxon>Ceratobasidiaceae</taxon>
        <taxon>Rhizoctonia</taxon>
    </lineage>
</organism>
<dbReference type="PROSITE" id="PS50082">
    <property type="entry name" value="WD_REPEATS_2"/>
    <property type="match status" value="1"/>
</dbReference>
<evidence type="ECO:0000256" key="1">
    <source>
        <dbReference type="ARBA" id="ARBA00022737"/>
    </source>
</evidence>
<feature type="domain" description="NACHT" evidence="4">
    <location>
        <begin position="278"/>
        <end position="425"/>
    </location>
</feature>
<dbReference type="Proteomes" id="UP000663846">
    <property type="component" value="Unassembled WGS sequence"/>
</dbReference>
<sequence length="890" mass="99720">MKSSSIWENLARLKSRWKRRLHVGSDDTYPVSPVTHEIPEIPKSGNQATASAGRHTRAPSVNVMPIQADGHETNPAGTIDGTPWSGTQSMLPILESSAPAFGPLKLAINQLRKVIDKYDDVGRGSREYGELRTMIEALVNDFTAHMEHGRSIEPAMTRSITLFGENIQEEIRIMETTLASRTGRRLLYATGDSEEIIGCYRRIRRLLERLLLNVSMDILRAVNAQTMETRLNGMSPAKSARYNTAEVDGIGRNSCTPGTRNMVIDRLLEWARDPEAGSVFWINGMAGTGKTTIAYTFCERLENAQQLGASFFCSHMIPESCQIKNIIPTVSYQLARYSLNFSYALLRVLELKPDAHTFPLKDQYRNLIVEPLMEVRESLPNNIILVIDGLDECENENGIGQFLDVLLSATYSQPLPIRILLSSRPERTIYGRIMGQRDATQLVLDEIYSGLVKADIEAYMRQELSHIPLTDSQWSNIIQQCGILFIYAAVACRYLKQAHEVEALDEAVNVVIGSNFIAMEREGKLIDKLYSRVLINAFDGYGKREADRTIMKSILETAICAMEPMSVEAIASVLHLGNTKRVEALLRPLRSVLKVTESTGLVTTLHASFCDFLLFSERSPIFNFDQEKGHTAIATACLKIIDATEPKFNICQLPSSYLSDDEVEDLDLRVNQAITPGLLYACHHWSTHLYLGKNRGEVITSLVHNFFSARLLLWMEIINLTKRMRFGTSIIHYAEKWCKAQAMPEDLAKMAHDAWQFVSIYANHPISRSTPHIYVSMLPFWPHYRPISEAYMPRIGGMVQPSGTAMTEREIALLGTWKASGEEAHSISLSVDGARLAVATGDSIDLIETSTGECLHQLSEQRTKDVRLVAISPDGTRIIFGSHSSTLYLW</sequence>
<feature type="non-terminal residue" evidence="5">
    <location>
        <position position="890"/>
    </location>
</feature>
<dbReference type="PANTHER" id="PTHR10039">
    <property type="entry name" value="AMELOGENIN"/>
    <property type="match status" value="1"/>
</dbReference>
<dbReference type="SUPFAM" id="SSF52540">
    <property type="entry name" value="P-loop containing nucleoside triphosphate hydrolases"/>
    <property type="match status" value="1"/>
</dbReference>
<dbReference type="PROSITE" id="PS50837">
    <property type="entry name" value="NACHT"/>
    <property type="match status" value="1"/>
</dbReference>
<dbReference type="EMBL" id="CAJMWS010000374">
    <property type="protein sequence ID" value="CAE6439047.1"/>
    <property type="molecule type" value="Genomic_DNA"/>
</dbReference>
<dbReference type="Gene3D" id="2.130.10.10">
    <property type="entry name" value="YVTN repeat-like/Quinoprotein amine dehydrogenase"/>
    <property type="match status" value="1"/>
</dbReference>
<evidence type="ECO:0000256" key="2">
    <source>
        <dbReference type="PROSITE-ProRule" id="PRU00221"/>
    </source>
</evidence>
<keyword evidence="1" id="KW-0677">Repeat</keyword>
<gene>
    <name evidence="5" type="ORF">RDB_LOCUS126274</name>
</gene>
<dbReference type="SUPFAM" id="SSF50978">
    <property type="entry name" value="WD40 repeat-like"/>
    <property type="match status" value="1"/>
</dbReference>